<reference evidence="4 5" key="1">
    <citation type="journal article" date="2018" name="Front. Plant Sci.">
        <title>Red Clover (Trifolium pratense) and Zigzag Clover (T. medium) - A Picture of Genomic Similarities and Differences.</title>
        <authorList>
            <person name="Dluhosova J."/>
            <person name="Istvanek J."/>
            <person name="Nedelnik J."/>
            <person name="Repkova J."/>
        </authorList>
    </citation>
    <scope>NUCLEOTIDE SEQUENCE [LARGE SCALE GENOMIC DNA]</scope>
    <source>
        <strain evidence="5">cv. 10/8</strain>
        <tissue evidence="4">Leaf</tissue>
    </source>
</reference>
<dbReference type="EMBL" id="LXQA010130927">
    <property type="protein sequence ID" value="MCI22529.1"/>
    <property type="molecule type" value="Genomic_DNA"/>
</dbReference>
<evidence type="ECO:0000313" key="5">
    <source>
        <dbReference type="Proteomes" id="UP000265520"/>
    </source>
</evidence>
<evidence type="ECO:0000256" key="2">
    <source>
        <dbReference type="SAM" id="MobiDB-lite"/>
    </source>
</evidence>
<protein>
    <submittedName>
        <fullName evidence="4">F-box protein</fullName>
    </submittedName>
</protein>
<keyword evidence="1" id="KW-0479">Metal-binding</keyword>
<feature type="compositionally biased region" description="Basic residues" evidence="2">
    <location>
        <begin position="72"/>
        <end position="81"/>
    </location>
</feature>
<evidence type="ECO:0000259" key="3">
    <source>
        <dbReference type="PROSITE" id="PS50158"/>
    </source>
</evidence>
<feature type="compositionally biased region" description="Polar residues" evidence="2">
    <location>
        <begin position="53"/>
        <end position="63"/>
    </location>
</feature>
<accession>A0A392QF50</accession>
<dbReference type="GO" id="GO:0003676">
    <property type="term" value="F:nucleic acid binding"/>
    <property type="evidence" value="ECO:0007669"/>
    <property type="project" value="InterPro"/>
</dbReference>
<dbReference type="InterPro" id="IPR036875">
    <property type="entry name" value="Znf_CCHC_sf"/>
</dbReference>
<dbReference type="InterPro" id="IPR001878">
    <property type="entry name" value="Znf_CCHC"/>
</dbReference>
<sequence length="186" mass="21349">MVVEKVLRSLNPKFDFIVVAIEEAKDVNTMKIEELQCSLEAHELMVVDRGNERSNQQALQAQTNKKYGNSKNFKKKGKGKGKWSNNAKSKVDDKPESSKRGGLVKNQNKKKDFDKSKIQCYNCEKYGHFVDECWFKKDQQEANMAEGNDANAVLMMATTCDDNVKNEEWYLDSGCSNHMTAHREWL</sequence>
<dbReference type="SUPFAM" id="SSF57756">
    <property type="entry name" value="Retrovirus zinc finger-like domains"/>
    <property type="match status" value="1"/>
</dbReference>
<proteinExistence type="predicted"/>
<organism evidence="4 5">
    <name type="scientific">Trifolium medium</name>
    <dbReference type="NCBI Taxonomy" id="97028"/>
    <lineage>
        <taxon>Eukaryota</taxon>
        <taxon>Viridiplantae</taxon>
        <taxon>Streptophyta</taxon>
        <taxon>Embryophyta</taxon>
        <taxon>Tracheophyta</taxon>
        <taxon>Spermatophyta</taxon>
        <taxon>Magnoliopsida</taxon>
        <taxon>eudicotyledons</taxon>
        <taxon>Gunneridae</taxon>
        <taxon>Pentapetalae</taxon>
        <taxon>rosids</taxon>
        <taxon>fabids</taxon>
        <taxon>Fabales</taxon>
        <taxon>Fabaceae</taxon>
        <taxon>Papilionoideae</taxon>
        <taxon>50 kb inversion clade</taxon>
        <taxon>NPAAA clade</taxon>
        <taxon>Hologalegina</taxon>
        <taxon>IRL clade</taxon>
        <taxon>Trifolieae</taxon>
        <taxon>Trifolium</taxon>
    </lineage>
</organism>
<feature type="region of interest" description="Disordered" evidence="2">
    <location>
        <begin position="51"/>
        <end position="110"/>
    </location>
</feature>
<keyword evidence="1" id="KW-0862">Zinc</keyword>
<feature type="domain" description="CCHC-type" evidence="3">
    <location>
        <begin position="120"/>
        <end position="133"/>
    </location>
</feature>
<dbReference type="AlphaFoldDB" id="A0A392QF50"/>
<feature type="non-terminal residue" evidence="4">
    <location>
        <position position="186"/>
    </location>
</feature>
<name>A0A392QF50_9FABA</name>
<dbReference type="PROSITE" id="PS50158">
    <property type="entry name" value="ZF_CCHC"/>
    <property type="match status" value="1"/>
</dbReference>
<evidence type="ECO:0000256" key="1">
    <source>
        <dbReference type="PROSITE-ProRule" id="PRU00047"/>
    </source>
</evidence>
<feature type="compositionally biased region" description="Basic and acidic residues" evidence="2">
    <location>
        <begin position="89"/>
        <end position="99"/>
    </location>
</feature>
<evidence type="ECO:0000313" key="4">
    <source>
        <dbReference type="EMBL" id="MCI22529.1"/>
    </source>
</evidence>
<dbReference type="GO" id="GO:0008270">
    <property type="term" value="F:zinc ion binding"/>
    <property type="evidence" value="ECO:0007669"/>
    <property type="project" value="UniProtKB-KW"/>
</dbReference>
<keyword evidence="5" id="KW-1185">Reference proteome</keyword>
<keyword evidence="1" id="KW-0863">Zinc-finger</keyword>
<dbReference type="Proteomes" id="UP000265520">
    <property type="component" value="Unassembled WGS sequence"/>
</dbReference>
<comment type="caution">
    <text evidence="4">The sequence shown here is derived from an EMBL/GenBank/DDBJ whole genome shotgun (WGS) entry which is preliminary data.</text>
</comment>